<organism evidence="5">
    <name type="scientific">Eiseniibacteriota bacterium</name>
    <dbReference type="NCBI Taxonomy" id="2212470"/>
    <lineage>
        <taxon>Bacteria</taxon>
        <taxon>Candidatus Eiseniibacteriota</taxon>
    </lineage>
</organism>
<dbReference type="EC" id="2.7.7.38" evidence="4"/>
<comment type="caution">
    <text evidence="5">The sequence shown here is derived from an EMBL/GenBank/DDBJ whole genome shotgun (WGS) entry which is preliminary data.</text>
</comment>
<keyword evidence="3 4" id="KW-0448">Lipopolysaccharide biosynthesis</keyword>
<comment type="catalytic activity">
    <reaction evidence="4">
        <text>3-deoxy-alpha-D-manno-oct-2-ulosonate + CTP = CMP-3-deoxy-beta-D-manno-octulosonate + diphosphate</text>
        <dbReference type="Rhea" id="RHEA:23448"/>
        <dbReference type="ChEBI" id="CHEBI:33019"/>
        <dbReference type="ChEBI" id="CHEBI:37563"/>
        <dbReference type="ChEBI" id="CHEBI:85986"/>
        <dbReference type="ChEBI" id="CHEBI:85987"/>
        <dbReference type="EC" id="2.7.7.38"/>
    </reaction>
</comment>
<dbReference type="NCBIfam" id="NF003950">
    <property type="entry name" value="PRK05450.1-3"/>
    <property type="match status" value="1"/>
</dbReference>
<comment type="subcellular location">
    <subcellularLocation>
        <location evidence="4">Cytoplasm</location>
    </subcellularLocation>
</comment>
<reference evidence="5" key="1">
    <citation type="journal article" date="2020" name="mSystems">
        <title>Genome- and Community-Level Interaction Insights into Carbon Utilization and Element Cycling Functions of Hydrothermarchaeota in Hydrothermal Sediment.</title>
        <authorList>
            <person name="Zhou Z."/>
            <person name="Liu Y."/>
            <person name="Xu W."/>
            <person name="Pan J."/>
            <person name="Luo Z.H."/>
            <person name="Li M."/>
        </authorList>
    </citation>
    <scope>NUCLEOTIDE SEQUENCE [LARGE SCALE GENOMIC DNA]</scope>
    <source>
        <strain evidence="5">SpSt-381</strain>
    </source>
</reference>
<comment type="similarity">
    <text evidence="4">Belongs to the KdsB family.</text>
</comment>
<evidence type="ECO:0000256" key="2">
    <source>
        <dbReference type="ARBA" id="ARBA00022695"/>
    </source>
</evidence>
<dbReference type="PANTHER" id="PTHR42866:SF2">
    <property type="entry name" value="3-DEOXY-MANNO-OCTULOSONATE CYTIDYLYLTRANSFERASE, MITOCHONDRIAL"/>
    <property type="match status" value="1"/>
</dbReference>
<dbReference type="HAMAP" id="MF_00057">
    <property type="entry name" value="KdsB"/>
    <property type="match status" value="1"/>
</dbReference>
<sequence>MTSTHASDPGAVLGVIPARYGATRFPGKPLALLWGRPLLRHVWERARAARGIDRLVVATDDDRIEAAARGFGAEVERTSRDCASGTDRVAEVARRAPGYGIVLNLQGDEPELETDAVSALVAAMRADAGVRMATVAHREPDPAAFASEHVVKVVVDAAGDALYFSRADIAGATRGGPVLRHAGVYAFRRDLLLEFAGWPPGALERAERLEQLRALERGVRIRVVIGARAFSGVDTPEQLAALEARGPAG</sequence>
<dbReference type="SUPFAM" id="SSF53448">
    <property type="entry name" value="Nucleotide-diphospho-sugar transferases"/>
    <property type="match status" value="1"/>
</dbReference>
<comment type="function">
    <text evidence="4">Activates KDO (a required 8-carbon sugar) for incorporation into bacterial lipopolysaccharide in Gram-negative bacteria.</text>
</comment>
<dbReference type="NCBIfam" id="TIGR00466">
    <property type="entry name" value="kdsB"/>
    <property type="match status" value="1"/>
</dbReference>
<name>A0A832I2I2_UNCEI</name>
<dbReference type="InterPro" id="IPR004528">
    <property type="entry name" value="KdsB"/>
</dbReference>
<dbReference type="Pfam" id="PF02348">
    <property type="entry name" value="CTP_transf_3"/>
    <property type="match status" value="1"/>
</dbReference>
<dbReference type="CDD" id="cd02517">
    <property type="entry name" value="CMP-KDO-Synthetase"/>
    <property type="match status" value="1"/>
</dbReference>
<dbReference type="InterPro" id="IPR003329">
    <property type="entry name" value="Cytidylyl_trans"/>
</dbReference>
<keyword evidence="4" id="KW-0963">Cytoplasm</keyword>
<dbReference type="PANTHER" id="PTHR42866">
    <property type="entry name" value="3-DEOXY-MANNO-OCTULOSONATE CYTIDYLYLTRANSFERASE"/>
    <property type="match status" value="1"/>
</dbReference>
<evidence type="ECO:0000256" key="1">
    <source>
        <dbReference type="ARBA" id="ARBA00022679"/>
    </source>
</evidence>
<proteinExistence type="inferred from homology"/>
<gene>
    <name evidence="4 5" type="primary">kdsB</name>
    <name evidence="5" type="ORF">ENR23_01590</name>
</gene>
<dbReference type="Gene3D" id="3.90.550.10">
    <property type="entry name" value="Spore Coat Polysaccharide Biosynthesis Protein SpsA, Chain A"/>
    <property type="match status" value="1"/>
</dbReference>
<protein>
    <recommendedName>
        <fullName evidence="4">3-deoxy-manno-octulosonate cytidylyltransferase</fullName>
        <ecNumber evidence="4">2.7.7.38</ecNumber>
    </recommendedName>
    <alternativeName>
        <fullName evidence="4">CMP-2-keto-3-deoxyoctulosonic acid synthase</fullName>
        <shortName evidence="4">CKS</shortName>
        <shortName evidence="4">CMP-KDO synthase</shortName>
    </alternativeName>
</protein>
<keyword evidence="1 4" id="KW-0808">Transferase</keyword>
<dbReference type="AlphaFoldDB" id="A0A832I2I2"/>
<evidence type="ECO:0000256" key="4">
    <source>
        <dbReference type="HAMAP-Rule" id="MF_00057"/>
    </source>
</evidence>
<dbReference type="InterPro" id="IPR029044">
    <property type="entry name" value="Nucleotide-diphossugar_trans"/>
</dbReference>
<evidence type="ECO:0000256" key="3">
    <source>
        <dbReference type="ARBA" id="ARBA00022985"/>
    </source>
</evidence>
<dbReference type="GO" id="GO:0033468">
    <property type="term" value="P:CMP-keto-3-deoxy-D-manno-octulosonic acid biosynthetic process"/>
    <property type="evidence" value="ECO:0007669"/>
    <property type="project" value="UniProtKB-UniRule"/>
</dbReference>
<comment type="pathway">
    <text evidence="4">Nucleotide-sugar biosynthesis; CMP-3-deoxy-D-manno-octulosonate biosynthesis; CMP-3-deoxy-D-manno-octulosonate from 3-deoxy-D-manno-octulosonate and CTP: step 1/1.</text>
</comment>
<dbReference type="UniPathway" id="UPA00358">
    <property type="reaction ID" value="UER00476"/>
</dbReference>
<keyword evidence="2 4" id="KW-0548">Nucleotidyltransferase</keyword>
<dbReference type="EMBL" id="DSQF01000003">
    <property type="protein sequence ID" value="HGZ42115.1"/>
    <property type="molecule type" value="Genomic_DNA"/>
</dbReference>
<accession>A0A832I2I2</accession>
<dbReference type="GO" id="GO:0005829">
    <property type="term" value="C:cytosol"/>
    <property type="evidence" value="ECO:0007669"/>
    <property type="project" value="TreeGrafter"/>
</dbReference>
<dbReference type="GO" id="GO:0009103">
    <property type="term" value="P:lipopolysaccharide biosynthetic process"/>
    <property type="evidence" value="ECO:0007669"/>
    <property type="project" value="UniProtKB-UniRule"/>
</dbReference>
<dbReference type="NCBIfam" id="NF003952">
    <property type="entry name" value="PRK05450.1-5"/>
    <property type="match status" value="1"/>
</dbReference>
<dbReference type="GO" id="GO:0008690">
    <property type="term" value="F:3-deoxy-manno-octulosonate cytidylyltransferase activity"/>
    <property type="evidence" value="ECO:0007669"/>
    <property type="project" value="UniProtKB-UniRule"/>
</dbReference>
<evidence type="ECO:0000313" key="5">
    <source>
        <dbReference type="EMBL" id="HGZ42115.1"/>
    </source>
</evidence>